<dbReference type="STRING" id="318479.A0A158Q312"/>
<dbReference type="GO" id="GO:0006535">
    <property type="term" value="P:cysteine biosynthetic process from serine"/>
    <property type="evidence" value="ECO:0007669"/>
    <property type="project" value="InterPro"/>
</dbReference>
<evidence type="ECO:0000256" key="7">
    <source>
        <dbReference type="ARBA" id="ARBA00047490"/>
    </source>
</evidence>
<dbReference type="Proteomes" id="UP000038040">
    <property type="component" value="Unplaced"/>
</dbReference>
<evidence type="ECO:0000259" key="8">
    <source>
        <dbReference type="Pfam" id="PF00291"/>
    </source>
</evidence>
<evidence type="ECO:0000256" key="2">
    <source>
        <dbReference type="ARBA" id="ARBA00005003"/>
    </source>
</evidence>
<dbReference type="GO" id="GO:0004122">
    <property type="term" value="F:cystathionine beta-synthase activity"/>
    <property type="evidence" value="ECO:0007669"/>
    <property type="project" value="UniProtKB-EC"/>
</dbReference>
<dbReference type="PROSITE" id="PS00901">
    <property type="entry name" value="CYS_SYNTHASE"/>
    <property type="match status" value="1"/>
</dbReference>
<reference evidence="9 11" key="2">
    <citation type="submission" date="2018-11" db="EMBL/GenBank/DDBJ databases">
        <authorList>
            <consortium name="Pathogen Informatics"/>
        </authorList>
    </citation>
    <scope>NUCLEOTIDE SEQUENCE [LARGE SCALE GENOMIC DNA]</scope>
</reference>
<dbReference type="InterPro" id="IPR036052">
    <property type="entry name" value="TrpB-like_PALP_sf"/>
</dbReference>
<dbReference type="InterPro" id="IPR050214">
    <property type="entry name" value="Cys_Synth/Cystath_Beta-Synth"/>
</dbReference>
<protein>
    <recommendedName>
        <fullName evidence="5">cystathionine beta-synthase</fullName>
        <ecNumber evidence="5">4.2.1.22</ecNumber>
    </recommendedName>
</protein>
<evidence type="ECO:0000313" key="10">
    <source>
        <dbReference type="Proteomes" id="UP000038040"/>
    </source>
</evidence>
<dbReference type="EMBL" id="UYYG01001153">
    <property type="protein sequence ID" value="VDN55802.1"/>
    <property type="molecule type" value="Genomic_DNA"/>
</dbReference>
<dbReference type="PANTHER" id="PTHR10314">
    <property type="entry name" value="CYSTATHIONINE BETA-SYNTHASE"/>
    <property type="match status" value="1"/>
</dbReference>
<keyword evidence="11" id="KW-1185">Reference proteome</keyword>
<gene>
    <name evidence="9" type="ORF">DME_LOCUS5775</name>
</gene>
<proteinExistence type="inferred from homology"/>
<dbReference type="GO" id="GO:0030170">
    <property type="term" value="F:pyridoxal phosphate binding"/>
    <property type="evidence" value="ECO:0007669"/>
    <property type="project" value="UniProtKB-ARBA"/>
</dbReference>
<dbReference type="Gene3D" id="3.40.50.1100">
    <property type="match status" value="4"/>
</dbReference>
<reference evidence="12" key="1">
    <citation type="submission" date="2016-04" db="UniProtKB">
        <authorList>
            <consortium name="WormBaseParasite"/>
        </authorList>
    </citation>
    <scope>IDENTIFICATION</scope>
</reference>
<comment type="pathway">
    <text evidence="2">Amino-acid biosynthesis; L-cysteine biosynthesis; L-cysteine from L-homocysteine and L-serine: step 1/2.</text>
</comment>
<evidence type="ECO:0000313" key="12">
    <source>
        <dbReference type="WBParaSite" id="DME_0000141501-mRNA-1"/>
    </source>
</evidence>
<dbReference type="FunFam" id="3.40.50.1100:FF:000118">
    <property type="entry name" value="Related to CYS4-cystathionine beta-synthase"/>
    <property type="match status" value="2"/>
</dbReference>
<evidence type="ECO:0000256" key="4">
    <source>
        <dbReference type="ARBA" id="ARBA00011245"/>
    </source>
</evidence>
<dbReference type="WBParaSite" id="DME_0000141501-mRNA-1">
    <property type="protein sequence ID" value="DME_0000141501-mRNA-1"/>
    <property type="gene ID" value="DME_0000141501"/>
</dbReference>
<evidence type="ECO:0000256" key="1">
    <source>
        <dbReference type="ARBA" id="ARBA00001933"/>
    </source>
</evidence>
<comment type="similarity">
    <text evidence="3">Belongs to the cysteine synthase/cystathionine beta-synthase family.</text>
</comment>
<feature type="domain" description="Tryptophan synthase beta chain-like PALP" evidence="8">
    <location>
        <begin position="419"/>
        <end position="710"/>
    </location>
</feature>
<evidence type="ECO:0000256" key="3">
    <source>
        <dbReference type="ARBA" id="ARBA00007103"/>
    </source>
</evidence>
<dbReference type="InterPro" id="IPR001926">
    <property type="entry name" value="TrpB-like_PALP"/>
</dbReference>
<dbReference type="Pfam" id="PF00291">
    <property type="entry name" value="PALP"/>
    <property type="match status" value="3"/>
</dbReference>
<dbReference type="OrthoDB" id="728at2759"/>
<dbReference type="AlphaFoldDB" id="A0A158Q312"/>
<evidence type="ECO:0000256" key="5">
    <source>
        <dbReference type="ARBA" id="ARBA00012041"/>
    </source>
</evidence>
<evidence type="ECO:0000313" key="11">
    <source>
        <dbReference type="Proteomes" id="UP000274756"/>
    </source>
</evidence>
<feature type="domain" description="Tryptophan synthase beta chain-like PALP" evidence="8">
    <location>
        <begin position="51"/>
        <end position="243"/>
    </location>
</feature>
<dbReference type="SUPFAM" id="SSF53686">
    <property type="entry name" value="Tryptophan synthase beta subunit-like PLP-dependent enzymes"/>
    <property type="match status" value="2"/>
</dbReference>
<comment type="cofactor">
    <cofactor evidence="1">
        <name>pyridoxal 5'-phosphate</name>
        <dbReference type="ChEBI" id="CHEBI:597326"/>
    </cofactor>
</comment>
<dbReference type="Proteomes" id="UP000274756">
    <property type="component" value="Unassembled WGS sequence"/>
</dbReference>
<comment type="subunit">
    <text evidence="4">Monomer.</text>
</comment>
<dbReference type="EC" id="4.2.1.22" evidence="5"/>
<evidence type="ECO:0000313" key="9">
    <source>
        <dbReference type="EMBL" id="VDN55802.1"/>
    </source>
</evidence>
<evidence type="ECO:0000256" key="6">
    <source>
        <dbReference type="ARBA" id="ARBA00022898"/>
    </source>
</evidence>
<comment type="catalytic activity">
    <reaction evidence="7">
        <text>L-homocysteine + L-serine = L,L-cystathionine + H2O</text>
        <dbReference type="Rhea" id="RHEA:10112"/>
        <dbReference type="ChEBI" id="CHEBI:15377"/>
        <dbReference type="ChEBI" id="CHEBI:33384"/>
        <dbReference type="ChEBI" id="CHEBI:58161"/>
        <dbReference type="ChEBI" id="CHEBI:58199"/>
        <dbReference type="EC" id="4.2.1.22"/>
    </reaction>
</comment>
<name>A0A158Q312_DRAME</name>
<dbReference type="InterPro" id="IPR001216">
    <property type="entry name" value="P-phosphate_BS"/>
</dbReference>
<keyword evidence="6" id="KW-0663">Pyridoxal phosphate</keyword>
<sequence>MASDFLDNRASRASSYSNGSILCNNKKTIKGTRNEFQTLRIFDGKPMKDILSAIGGTPLVKLNRIPQSFGIKCNIYAKLEYMSSGGSTKDRIAKRMVEIAEECGALKPGMTIIEPICANTGIGLALVAAVKGYNCIAIVPEKTSHDKITTLKALGATVVHVPNDSACDFMNFALKIQKEIKDSVILDQFSNIANPLAHYESTGAEILYALDNKVDAIVSVVNTGGSFSGIGRRIKEKCPNVKVGKLNYTGNDFIPISFGQEIIDEFIEVTDGESFRMARRLIREEGLLCGGSSGAAIIAAIKACEDMSEGQNCIVILHDTVRNYMTKFVSDDWMISKGFIKKIAKEAIRPKSEHHYGSSIDYPPKSRKVDYVWSTLNPEINTFPIPFKPWRGAPNRAAGETAQSLPNFHRPMLFKNALEAIGNTPLVKLNKISESMGIKCQVYVKCEYLNPAGSVKDRIALRMIEVAEQQGKLKPGMTIIEPTSGNTGLGLAMVSAIRGYRCIIVMPEKMSREKADIIQAFGAEVVRTPTEVSTDSPDSHFGVAMRLRDEIKGAIILDQFQNICNPLAHYENTAEEILYALDDHVDMYVAGTGTGGTLTGAAYKIKEICPNCIIVAADPEGSILANPLTSRPSLYEVEGIGDDFLPLTLDRNIVDIWAKTNDKDSFKMARRLIREEGILCGGSSGSNLCAALQNAKCLSEDQKCVVILPDGIRNYM</sequence>
<feature type="domain" description="Tryptophan synthase beta chain-like PALP" evidence="8">
    <location>
        <begin position="260"/>
        <end position="318"/>
    </location>
</feature>
<organism evidence="10 12">
    <name type="scientific">Dracunculus medinensis</name>
    <name type="common">Guinea worm</name>
    <dbReference type="NCBI Taxonomy" id="318479"/>
    <lineage>
        <taxon>Eukaryota</taxon>
        <taxon>Metazoa</taxon>
        <taxon>Ecdysozoa</taxon>
        <taxon>Nematoda</taxon>
        <taxon>Chromadorea</taxon>
        <taxon>Rhabditida</taxon>
        <taxon>Spirurina</taxon>
        <taxon>Dracunculoidea</taxon>
        <taxon>Dracunculidae</taxon>
        <taxon>Dracunculus</taxon>
    </lineage>
</organism>
<accession>A0A158Q312</accession>
<dbReference type="CDD" id="cd01561">
    <property type="entry name" value="CBS_like"/>
    <property type="match status" value="2"/>
</dbReference>
<dbReference type="FunFam" id="3.40.50.1100:FF:000003">
    <property type="entry name" value="Cystathionine beta-synthase"/>
    <property type="match status" value="2"/>
</dbReference>